<keyword evidence="2" id="KW-1133">Transmembrane helix</keyword>
<protein>
    <submittedName>
        <fullName evidence="3">Uncharacterized protein</fullName>
    </submittedName>
</protein>
<feature type="transmembrane region" description="Helical" evidence="2">
    <location>
        <begin position="39"/>
        <end position="61"/>
    </location>
</feature>
<dbReference type="EMBL" id="JAAATY010000010">
    <property type="protein sequence ID" value="NRN66482.1"/>
    <property type="molecule type" value="Genomic_DNA"/>
</dbReference>
<accession>A0ABX2F6H0</accession>
<reference evidence="3 4" key="1">
    <citation type="submission" date="2020-01" db="EMBL/GenBank/DDBJ databases">
        <title>Kibdelosporangium persica a novel Actinomycetes from a hot desert in Iran.</title>
        <authorList>
            <person name="Safaei N."/>
            <person name="Zaburannyi N."/>
            <person name="Mueller R."/>
            <person name="Wink J."/>
        </authorList>
    </citation>
    <scope>NUCLEOTIDE SEQUENCE [LARGE SCALE GENOMIC DNA]</scope>
    <source>
        <strain evidence="3 4">4NS15</strain>
    </source>
</reference>
<feature type="region of interest" description="Disordered" evidence="1">
    <location>
        <begin position="69"/>
        <end position="99"/>
    </location>
</feature>
<name>A0ABX2F6H0_9PSEU</name>
<dbReference type="Proteomes" id="UP000763557">
    <property type="component" value="Unassembled WGS sequence"/>
</dbReference>
<keyword evidence="2" id="KW-0812">Transmembrane</keyword>
<organism evidence="3 4">
    <name type="scientific">Kibdelosporangium persicum</name>
    <dbReference type="NCBI Taxonomy" id="2698649"/>
    <lineage>
        <taxon>Bacteria</taxon>
        <taxon>Bacillati</taxon>
        <taxon>Actinomycetota</taxon>
        <taxon>Actinomycetes</taxon>
        <taxon>Pseudonocardiales</taxon>
        <taxon>Pseudonocardiaceae</taxon>
        <taxon>Kibdelosporangium</taxon>
    </lineage>
</organism>
<evidence type="ECO:0000313" key="3">
    <source>
        <dbReference type="EMBL" id="NRN66482.1"/>
    </source>
</evidence>
<comment type="caution">
    <text evidence="3">The sequence shown here is derived from an EMBL/GenBank/DDBJ whole genome shotgun (WGS) entry which is preliminary data.</text>
</comment>
<keyword evidence="2" id="KW-0472">Membrane</keyword>
<evidence type="ECO:0000256" key="1">
    <source>
        <dbReference type="SAM" id="MobiDB-lite"/>
    </source>
</evidence>
<evidence type="ECO:0000313" key="4">
    <source>
        <dbReference type="Proteomes" id="UP000763557"/>
    </source>
</evidence>
<keyword evidence="4" id="KW-1185">Reference proteome</keyword>
<feature type="compositionally biased region" description="Polar residues" evidence="1">
    <location>
        <begin position="84"/>
        <end position="96"/>
    </location>
</feature>
<proteinExistence type="predicted"/>
<evidence type="ECO:0000256" key="2">
    <source>
        <dbReference type="SAM" id="Phobius"/>
    </source>
</evidence>
<sequence length="278" mass="28661">MDERELRAAMDRAVSVAPPPMRDEPVLTAGRQALKRHRAIRASAGSAAVVAIVAVGVAVLAPPQGRDGGVPVGGAQLPTVQDKPASSPTGRTNATATAGPHYDRGVALAATLDDLAPAGYGTPDDLKGVDDYADRTLKSHTAMSAGVVNGTEVWNYAAGTPLTKGEGVGELLATVYSRGWETTGEGCALSPVAWDAALAHCTEVTVDGKKVAVADITYPAGDRLPPAQWAGYRHADGTVVFVMQSAKVARSGRPALDVMPMTGRQLAAVAVDPRLKPQ</sequence>
<gene>
    <name evidence="3" type="ORF">GC106_37070</name>
</gene>
<dbReference type="RefSeq" id="WP_173132580.1">
    <property type="nucleotide sequence ID" value="NZ_CBCSGW010000003.1"/>
</dbReference>